<dbReference type="PANTHER" id="PTHR47559">
    <property type="entry name" value="OS03G0844900 PROTEIN"/>
    <property type="match status" value="1"/>
</dbReference>
<dbReference type="EMBL" id="AGSI01000008">
    <property type="protein sequence ID" value="EIE23133.1"/>
    <property type="molecule type" value="Genomic_DNA"/>
</dbReference>
<dbReference type="GeneID" id="17041121"/>
<dbReference type="eggNOG" id="ENOG502QU9J">
    <property type="taxonomic scope" value="Eukaryota"/>
</dbReference>
<feature type="domain" description="S1 motif" evidence="1">
    <location>
        <begin position="99"/>
        <end position="173"/>
    </location>
</feature>
<keyword evidence="3" id="KW-1185">Reference proteome</keyword>
<reference evidence="2 3" key="1">
    <citation type="journal article" date="2012" name="Genome Biol.">
        <title>The genome of the polar eukaryotic microalga coccomyxa subellipsoidea reveals traits of cold adaptation.</title>
        <authorList>
            <person name="Blanc G."/>
            <person name="Agarkova I."/>
            <person name="Grimwood J."/>
            <person name="Kuo A."/>
            <person name="Brueggeman A."/>
            <person name="Dunigan D."/>
            <person name="Gurnon J."/>
            <person name="Ladunga I."/>
            <person name="Lindquist E."/>
            <person name="Lucas S."/>
            <person name="Pangilinan J."/>
            <person name="Proschold T."/>
            <person name="Salamov A."/>
            <person name="Schmutz J."/>
            <person name="Weeks D."/>
            <person name="Yamada T."/>
            <person name="Claverie J.M."/>
            <person name="Grigoriev I."/>
            <person name="Van Etten J."/>
            <person name="Lomsadze A."/>
            <person name="Borodovsky M."/>
        </authorList>
    </citation>
    <scope>NUCLEOTIDE SEQUENCE [LARGE SCALE GENOMIC DNA]</scope>
    <source>
        <strain evidence="2 3">C-169</strain>
    </source>
</reference>
<dbReference type="PROSITE" id="PS50126">
    <property type="entry name" value="S1"/>
    <property type="match status" value="2"/>
</dbReference>
<organism evidence="2 3">
    <name type="scientific">Coccomyxa subellipsoidea (strain C-169)</name>
    <name type="common">Green microalga</name>
    <dbReference type="NCBI Taxonomy" id="574566"/>
    <lineage>
        <taxon>Eukaryota</taxon>
        <taxon>Viridiplantae</taxon>
        <taxon>Chlorophyta</taxon>
        <taxon>core chlorophytes</taxon>
        <taxon>Trebouxiophyceae</taxon>
        <taxon>Trebouxiophyceae incertae sedis</taxon>
        <taxon>Coccomyxaceae</taxon>
        <taxon>Coccomyxa</taxon>
        <taxon>Coccomyxa subellipsoidea</taxon>
    </lineage>
</organism>
<dbReference type="Pfam" id="PF00575">
    <property type="entry name" value="S1"/>
    <property type="match status" value="2"/>
</dbReference>
<feature type="domain" description="S1 motif" evidence="1">
    <location>
        <begin position="12"/>
        <end position="85"/>
    </location>
</feature>
<sequence>AWENVLEMQKNGTTWTGKITAVNRGGVVVDVNGLRGFIPMSRLDPGRLPKTDFSMQDLEGLVGQAVSAKVIQVNIPSRQLVLSEQATMVEQLAASLQTGDVVEGIVTRTTDYGAFVSLRSPDGNLHGAGLIHISELSWDKIMTPEDVVQPGSLVNCKVIKVDKEKLHINLSLKQMEGDPLLENLDGLLPLDTSSVTSVPANLPAAIEDLCAALAAEPGVEGVDIGRQVEEKRAVSQDLELWISKEVVKDGYNLVVRTGRLVQEIHVTTDLPSEGMKESVQRVLRQLV</sequence>
<dbReference type="GO" id="GO:0003676">
    <property type="term" value="F:nucleic acid binding"/>
    <property type="evidence" value="ECO:0007669"/>
    <property type="project" value="InterPro"/>
</dbReference>
<dbReference type="Gene3D" id="2.40.50.140">
    <property type="entry name" value="Nucleic acid-binding proteins"/>
    <property type="match status" value="2"/>
</dbReference>
<dbReference type="KEGG" id="csl:COCSUDRAFT_15553"/>
<evidence type="ECO:0000313" key="3">
    <source>
        <dbReference type="Proteomes" id="UP000007264"/>
    </source>
</evidence>
<dbReference type="InterPro" id="IPR003029">
    <property type="entry name" value="S1_domain"/>
</dbReference>
<dbReference type="SMART" id="SM00316">
    <property type="entry name" value="S1"/>
    <property type="match status" value="2"/>
</dbReference>
<dbReference type="RefSeq" id="XP_005647677.1">
    <property type="nucleotide sequence ID" value="XM_005647620.1"/>
</dbReference>
<dbReference type="PANTHER" id="PTHR47559:SF1">
    <property type="entry name" value="OS03G0844900 PROTEIN"/>
    <property type="match status" value="1"/>
</dbReference>
<dbReference type="OrthoDB" id="412781at2759"/>
<accession>I0YXL4</accession>
<proteinExistence type="predicted"/>
<dbReference type="CDD" id="cd04465">
    <property type="entry name" value="S1_RPS1_repeat_ec2_hs2"/>
    <property type="match status" value="1"/>
</dbReference>
<feature type="non-terminal residue" evidence="2">
    <location>
        <position position="1"/>
    </location>
</feature>
<protein>
    <submittedName>
        <fullName evidence="2">Nucleic acid-binding protein</fullName>
    </submittedName>
</protein>
<gene>
    <name evidence="2" type="ORF">COCSUDRAFT_15553</name>
</gene>
<comment type="caution">
    <text evidence="2">The sequence shown here is derived from an EMBL/GenBank/DDBJ whole genome shotgun (WGS) entry which is preliminary data.</text>
</comment>
<dbReference type="InterPro" id="IPR052757">
    <property type="entry name" value="Ribosomal_protein_S1"/>
</dbReference>
<evidence type="ECO:0000259" key="1">
    <source>
        <dbReference type="PROSITE" id="PS50126"/>
    </source>
</evidence>
<dbReference type="AlphaFoldDB" id="I0YXL4"/>
<dbReference type="InterPro" id="IPR012340">
    <property type="entry name" value="NA-bd_OB-fold"/>
</dbReference>
<dbReference type="SUPFAM" id="SSF50249">
    <property type="entry name" value="Nucleic acid-binding proteins"/>
    <property type="match status" value="2"/>
</dbReference>
<dbReference type="STRING" id="574566.I0YXL4"/>
<evidence type="ECO:0000313" key="2">
    <source>
        <dbReference type="EMBL" id="EIE23133.1"/>
    </source>
</evidence>
<name>I0YXL4_COCSC</name>
<dbReference type="Proteomes" id="UP000007264">
    <property type="component" value="Unassembled WGS sequence"/>
</dbReference>